<gene>
    <name evidence="7" type="primary">ssgB_1</name>
    <name evidence="7" type="ORF">Snoj_34200</name>
</gene>
<evidence type="ECO:0000256" key="6">
    <source>
        <dbReference type="ARBA" id="ARBA00023306"/>
    </source>
</evidence>
<keyword evidence="4" id="KW-0749">Sporulation</keyword>
<evidence type="ECO:0000256" key="2">
    <source>
        <dbReference type="ARBA" id="ARBA00009323"/>
    </source>
</evidence>
<accession>A0ABQ3SN78</accession>
<proteinExistence type="inferred from homology"/>
<sequence length="138" mass="14868">MSCVSASALIVARLDAARGRVPLLARFSYDAEDPYVVQATFFDGPTALACWNFDRQMLAEGLHRPVGEGDVSFSPHTAAGADELRVALRGPSAEMPGNAVLFLEARAIASFLEQSYAVTGAGEEFLDLDRLLEEFRAS</sequence>
<comment type="similarity">
    <text evidence="2">Belongs to the SsgA family.</text>
</comment>
<evidence type="ECO:0000256" key="4">
    <source>
        <dbReference type="ARBA" id="ARBA00022969"/>
    </source>
</evidence>
<dbReference type="GeneID" id="95587780"/>
<keyword evidence="3 7" id="KW-0132">Cell division</keyword>
<comment type="caution">
    <text evidence="7">The sequence shown here is derived from an EMBL/GenBank/DDBJ whole genome shotgun (WGS) entry which is preliminary data.</text>
</comment>
<name>A0ABQ3SN78_9ACTN</name>
<evidence type="ECO:0000313" key="7">
    <source>
        <dbReference type="EMBL" id="GHI69502.1"/>
    </source>
</evidence>
<reference evidence="8" key="1">
    <citation type="submission" date="2023-07" db="EMBL/GenBank/DDBJ databases">
        <title>Whole genome shotgun sequence of Streptomyces nojiriensis NBRC 13794.</title>
        <authorList>
            <person name="Komaki H."/>
            <person name="Tamura T."/>
        </authorList>
    </citation>
    <scope>NUCLEOTIDE SEQUENCE [LARGE SCALE GENOMIC DNA]</scope>
    <source>
        <strain evidence="8">NBRC 13794</strain>
    </source>
</reference>
<dbReference type="Proteomes" id="UP000613974">
    <property type="component" value="Unassembled WGS sequence"/>
</dbReference>
<comment type="subcellular location">
    <subcellularLocation>
        <location evidence="1">Cell septum</location>
    </subcellularLocation>
</comment>
<dbReference type="Gene3D" id="2.30.31.20">
    <property type="entry name" value="Sporulation-specific cell division protein SsgB"/>
    <property type="match status" value="1"/>
</dbReference>
<dbReference type="EMBL" id="BNEC01000005">
    <property type="protein sequence ID" value="GHI69502.1"/>
    <property type="molecule type" value="Genomic_DNA"/>
</dbReference>
<keyword evidence="5" id="KW-0717">Septation</keyword>
<dbReference type="RefSeq" id="WP_268254178.1">
    <property type="nucleotide sequence ID" value="NZ_BMRL01000022.1"/>
</dbReference>
<evidence type="ECO:0000256" key="3">
    <source>
        <dbReference type="ARBA" id="ARBA00022618"/>
    </source>
</evidence>
<keyword evidence="8" id="KW-1185">Reference proteome</keyword>
<evidence type="ECO:0000313" key="8">
    <source>
        <dbReference type="Proteomes" id="UP000613974"/>
    </source>
</evidence>
<protein>
    <submittedName>
        <fullName evidence="7">Sporulation-specific cell division protein SsgB</fullName>
    </submittedName>
</protein>
<organism evidence="7 8">
    <name type="scientific">Streptomyces nojiriensis</name>
    <dbReference type="NCBI Taxonomy" id="66374"/>
    <lineage>
        <taxon>Bacteria</taxon>
        <taxon>Bacillati</taxon>
        <taxon>Actinomycetota</taxon>
        <taxon>Actinomycetes</taxon>
        <taxon>Kitasatosporales</taxon>
        <taxon>Streptomycetaceae</taxon>
        <taxon>Streptomyces</taxon>
    </lineage>
</organism>
<evidence type="ECO:0000256" key="5">
    <source>
        <dbReference type="ARBA" id="ARBA00023210"/>
    </source>
</evidence>
<dbReference type="InterPro" id="IPR038658">
    <property type="entry name" value="SsgB_sf"/>
</dbReference>
<evidence type="ECO:0000256" key="1">
    <source>
        <dbReference type="ARBA" id="ARBA00004431"/>
    </source>
</evidence>
<dbReference type="Pfam" id="PF04686">
    <property type="entry name" value="SsgA"/>
    <property type="match status" value="1"/>
</dbReference>
<dbReference type="GO" id="GO:0051301">
    <property type="term" value="P:cell division"/>
    <property type="evidence" value="ECO:0007669"/>
    <property type="project" value="UniProtKB-KW"/>
</dbReference>
<dbReference type="InterPro" id="IPR006776">
    <property type="entry name" value="SsgB"/>
</dbReference>
<keyword evidence="6" id="KW-0131">Cell cycle</keyword>